<feature type="compositionally biased region" description="Polar residues" evidence="1">
    <location>
        <begin position="115"/>
        <end position="127"/>
    </location>
</feature>
<feature type="region of interest" description="Disordered" evidence="1">
    <location>
        <begin position="229"/>
        <end position="256"/>
    </location>
</feature>
<dbReference type="Proteomes" id="UP001172673">
    <property type="component" value="Unassembled WGS sequence"/>
</dbReference>
<proteinExistence type="predicted"/>
<evidence type="ECO:0000313" key="3">
    <source>
        <dbReference type="Proteomes" id="UP001172673"/>
    </source>
</evidence>
<feature type="compositionally biased region" description="Acidic residues" evidence="1">
    <location>
        <begin position="159"/>
        <end position="169"/>
    </location>
</feature>
<comment type="caution">
    <text evidence="2">The sequence shown here is derived from an EMBL/GenBank/DDBJ whole genome shotgun (WGS) entry which is preliminary data.</text>
</comment>
<sequence>MAPLEETPAPTGRFLPASSSSSSTQNPAGLPTVRRNPFHGARSTQIPPSSFNATPRFQHATPRIRDEIQTSFEDEIDTPLPPRGHRAIDTRDVVDAVDDEEYTSPLVDRGDEAEQQSYHYTQSSPPQQRHRPSAHSSKRRKLLHTQVSTVEPITVSSPPDDENLDDEDHPLDVESLTSQSDLEDDLGLSVRRTMNSDSSRFAHFRALTTGLAEPPPAMKASFKTHEDIPPGQVAGGPALPEVFTPSRRRGKRDYMPGGGADMVRSWVLAIPAQESHSQSLSEEILCVNEAEQDSSGRFWIVKDKNGSQWLLPEQQEKPGGASRRSLTRICPGTQLVVKGQATKWNLDLYGARNMTVAAYWELVSPG</sequence>
<reference evidence="2" key="1">
    <citation type="submission" date="2022-10" db="EMBL/GenBank/DDBJ databases">
        <title>Culturing micro-colonial fungi from biological soil crusts in the Mojave desert and describing Neophaeococcomyces mojavensis, and introducing the new genera and species Taxawa tesnikishii.</title>
        <authorList>
            <person name="Kurbessoian T."/>
            <person name="Stajich J.E."/>
        </authorList>
    </citation>
    <scope>NUCLEOTIDE SEQUENCE</scope>
    <source>
        <strain evidence="2">TK_41</strain>
    </source>
</reference>
<dbReference type="EMBL" id="JAPDRK010000006">
    <property type="protein sequence ID" value="KAJ9611741.1"/>
    <property type="molecule type" value="Genomic_DNA"/>
</dbReference>
<accession>A0AA38XE07</accession>
<evidence type="ECO:0000313" key="2">
    <source>
        <dbReference type="EMBL" id="KAJ9611741.1"/>
    </source>
</evidence>
<evidence type="ECO:0000256" key="1">
    <source>
        <dbReference type="SAM" id="MobiDB-lite"/>
    </source>
</evidence>
<feature type="compositionally biased region" description="Basic residues" evidence="1">
    <location>
        <begin position="128"/>
        <end position="143"/>
    </location>
</feature>
<organism evidence="2 3">
    <name type="scientific">Cladophialophora chaetospira</name>
    <dbReference type="NCBI Taxonomy" id="386627"/>
    <lineage>
        <taxon>Eukaryota</taxon>
        <taxon>Fungi</taxon>
        <taxon>Dikarya</taxon>
        <taxon>Ascomycota</taxon>
        <taxon>Pezizomycotina</taxon>
        <taxon>Eurotiomycetes</taxon>
        <taxon>Chaetothyriomycetidae</taxon>
        <taxon>Chaetothyriales</taxon>
        <taxon>Herpotrichiellaceae</taxon>
        <taxon>Cladophialophora</taxon>
    </lineage>
</organism>
<dbReference type="AlphaFoldDB" id="A0AA38XE07"/>
<feature type="region of interest" description="Disordered" evidence="1">
    <location>
        <begin position="1"/>
        <end position="180"/>
    </location>
</feature>
<name>A0AA38XE07_9EURO</name>
<feature type="compositionally biased region" description="Polar residues" evidence="1">
    <location>
        <begin position="145"/>
        <end position="157"/>
    </location>
</feature>
<gene>
    <name evidence="2" type="ORF">H2200_004925</name>
</gene>
<protein>
    <submittedName>
        <fullName evidence="2">Uncharacterized protein</fullName>
    </submittedName>
</protein>
<feature type="compositionally biased region" description="Polar residues" evidence="1">
    <location>
        <begin position="42"/>
        <end position="55"/>
    </location>
</feature>
<keyword evidence="3" id="KW-1185">Reference proteome</keyword>